<keyword evidence="4" id="KW-0001">2Fe-2S</keyword>
<dbReference type="GO" id="GO:0020037">
    <property type="term" value="F:heme binding"/>
    <property type="evidence" value="ECO:0007669"/>
    <property type="project" value="InterPro"/>
</dbReference>
<keyword evidence="6" id="KW-0274">FAD</keyword>
<name>C9L4S7_BLAHA</name>
<dbReference type="SUPFAM" id="SSF56014">
    <property type="entry name" value="Nitrite and sulphite reductase 4Fe-4S domain-like"/>
    <property type="match status" value="1"/>
</dbReference>
<keyword evidence="8" id="KW-0408">Iron</keyword>
<keyword evidence="3" id="KW-0285">Flavoprotein</keyword>
<comment type="similarity">
    <text evidence="2">Belongs to the class-III pyridine nucleotide-disulfide oxidoreductase family.</text>
</comment>
<sequence>MQERNIVVTDRNKKMGEKTMKILIIGGVAAGTKTAAKLKREDRSAEVTVITKDRDISYAGCGLPYYVGGLIENREELIVNTPAKYAGLTGVEVKTGKEAIALCADKKEVIVKDVETGAEEAYGYDKLVLTVGASPAKLPIEGTDLSGVFQMRTPDDAENIRSYVEENQVKKAVVIGAGFIGLEVAENLKAKGIQVTVIDFASQILPNIVDAEVAVYAKKHLLKEGIRVITGTKADAIMGNDHVTGVKTSAGLLRCELLIMAAGIRPNTDFLQDSGLEMFKGTILVDKTMKTNLEDVYAAGDCVMVTNRITGKPQWSPMGSSANLEGRTLAQVLTGTKKEYPGVLGTGVVKLPNLNIGRTGLTEEQAKNAGYDVVTVVAPTDDKAHYYPDAGFFITKLIADRESHKLLGVQVLGNGAVDKMVDIAVMGINMGAVLEDFENADFAYAPPFSTAIHPFVQAVYILLNKINGNLVSMTPAEYAAGKAKDYKVVDVGLTPSIRGAVYVNLSQVNGEIEGLDKEEKLLLVCAKGKRGYFLQNRLRSYGYKNTVVLEGAQFFNDVKVQHAENAVSPEEETRVKALGFLRDKTTLDKFNGRVITRNGKITADEARTIAEAAELFGSGEVTMTSRLTMEIQGVPFDNIEPLREYLMQAGLETGGTGSKVRPVVSCKGTTCQYGLIDTFGLSEEIHERFFHGYANVKLPHKFKIAVGGCPNNCVKPDLNDLGIIGQRIPQVDMEKCRGCKICRVEKNCPINVAKVVDGKIVIDENSCNHCGRCIGKCPFNAFEDYTNGYRIYIGGRWGKKVAQGRYLEKVFTDKEEVLSVVEKAILLFREQGITGERFADTVARIGFENVQEQLLGDELLSRKEENIKAQKHLKGGATC</sequence>
<evidence type="ECO:0000256" key="3">
    <source>
        <dbReference type="ARBA" id="ARBA00022630"/>
    </source>
</evidence>
<evidence type="ECO:0000313" key="15">
    <source>
        <dbReference type="Proteomes" id="UP000003755"/>
    </source>
</evidence>
<dbReference type="AlphaFoldDB" id="C9L4S7"/>
<dbReference type="InterPro" id="IPR036136">
    <property type="entry name" value="Nit/Sulf_reduc_fer-like_dom_sf"/>
</dbReference>
<gene>
    <name evidence="14" type="ORF">BLAHAN_04374</name>
</gene>
<dbReference type="SUPFAM" id="SSF55424">
    <property type="entry name" value="FAD/NAD-linked reductases, dimerisation (C-terminal) domain"/>
    <property type="match status" value="1"/>
</dbReference>
<dbReference type="Pfam" id="PF03460">
    <property type="entry name" value="NIR_SIR_ferr"/>
    <property type="match status" value="1"/>
</dbReference>
<evidence type="ECO:0000259" key="12">
    <source>
        <dbReference type="PROSITE" id="PS50206"/>
    </source>
</evidence>
<feature type="domain" description="4Fe-4S ferredoxin-type" evidence="13">
    <location>
        <begin position="758"/>
        <end position="788"/>
    </location>
</feature>
<dbReference type="GO" id="GO:0046872">
    <property type="term" value="F:metal ion binding"/>
    <property type="evidence" value="ECO:0007669"/>
    <property type="project" value="UniProtKB-KW"/>
</dbReference>
<accession>C9L4S7</accession>
<proteinExistence type="inferred from homology"/>
<dbReference type="STRING" id="537007.BLAHAN_04374"/>
<comment type="cofactor">
    <cofactor evidence="1">
        <name>FAD</name>
        <dbReference type="ChEBI" id="CHEBI:57692"/>
    </cofactor>
</comment>
<dbReference type="CDD" id="cd00158">
    <property type="entry name" value="RHOD"/>
    <property type="match status" value="1"/>
</dbReference>
<dbReference type="eggNOG" id="COG0607">
    <property type="taxonomic scope" value="Bacteria"/>
</dbReference>
<feature type="domain" description="4Fe-4S ferredoxin-type" evidence="13">
    <location>
        <begin position="727"/>
        <end position="757"/>
    </location>
</feature>
<dbReference type="eggNOG" id="COG0446">
    <property type="taxonomic scope" value="Bacteria"/>
</dbReference>
<evidence type="ECO:0000256" key="1">
    <source>
        <dbReference type="ARBA" id="ARBA00001974"/>
    </source>
</evidence>
<keyword evidence="5" id="KW-0479">Metal-binding</keyword>
<dbReference type="PROSITE" id="PS51379">
    <property type="entry name" value="4FE4S_FER_2"/>
    <property type="match status" value="2"/>
</dbReference>
<keyword evidence="9" id="KW-0411">Iron-sulfur</keyword>
<dbReference type="Pfam" id="PF02852">
    <property type="entry name" value="Pyr_redox_dim"/>
    <property type="match status" value="1"/>
</dbReference>
<dbReference type="GO" id="GO:0051537">
    <property type="term" value="F:2 iron, 2 sulfur cluster binding"/>
    <property type="evidence" value="ECO:0007669"/>
    <property type="project" value="UniProtKB-KW"/>
</dbReference>
<dbReference type="InterPro" id="IPR023753">
    <property type="entry name" value="FAD/NAD-binding_dom"/>
</dbReference>
<dbReference type="InterPro" id="IPR036188">
    <property type="entry name" value="FAD/NAD-bd_sf"/>
</dbReference>
<dbReference type="Pfam" id="PF00581">
    <property type="entry name" value="Rhodanese"/>
    <property type="match status" value="1"/>
</dbReference>
<dbReference type="Gene3D" id="3.30.413.10">
    <property type="entry name" value="Sulfite Reductase Hemoprotein, domain 1"/>
    <property type="match status" value="1"/>
</dbReference>
<dbReference type="HOGENOM" id="CLU_333644_0_0_9"/>
<dbReference type="Gene3D" id="3.40.250.10">
    <property type="entry name" value="Rhodanese-like domain"/>
    <property type="match status" value="1"/>
</dbReference>
<evidence type="ECO:0000256" key="11">
    <source>
        <dbReference type="ARBA" id="ARBA00034078"/>
    </source>
</evidence>
<evidence type="ECO:0000256" key="7">
    <source>
        <dbReference type="ARBA" id="ARBA00023002"/>
    </source>
</evidence>
<dbReference type="Proteomes" id="UP000003755">
    <property type="component" value="Unassembled WGS sequence"/>
</dbReference>
<evidence type="ECO:0000256" key="9">
    <source>
        <dbReference type="ARBA" id="ARBA00023014"/>
    </source>
</evidence>
<evidence type="ECO:0000256" key="4">
    <source>
        <dbReference type="ARBA" id="ARBA00022714"/>
    </source>
</evidence>
<evidence type="ECO:0000256" key="2">
    <source>
        <dbReference type="ARBA" id="ARBA00009130"/>
    </source>
</evidence>
<feature type="domain" description="Rhodanese" evidence="12">
    <location>
        <begin position="482"/>
        <end position="559"/>
    </location>
</feature>
<dbReference type="Pfam" id="PF00037">
    <property type="entry name" value="Fer4"/>
    <property type="match status" value="1"/>
</dbReference>
<dbReference type="InterPro" id="IPR016156">
    <property type="entry name" value="FAD/NAD-linked_Rdtase_dimer_sf"/>
</dbReference>
<dbReference type="InterPro" id="IPR005117">
    <property type="entry name" value="NiRdtase/SiRdtase_haem-b_fer"/>
</dbReference>
<keyword evidence="7" id="KW-0560">Oxidoreductase</keyword>
<dbReference type="GO" id="GO:0016491">
    <property type="term" value="F:oxidoreductase activity"/>
    <property type="evidence" value="ECO:0007669"/>
    <property type="project" value="UniProtKB-KW"/>
</dbReference>
<keyword evidence="10" id="KW-0676">Redox-active center</keyword>
<dbReference type="eggNOG" id="COG2221">
    <property type="taxonomic scope" value="Bacteria"/>
</dbReference>
<dbReference type="SUPFAM" id="SSF52821">
    <property type="entry name" value="Rhodanese/Cell cycle control phosphatase"/>
    <property type="match status" value="1"/>
</dbReference>
<evidence type="ECO:0000256" key="8">
    <source>
        <dbReference type="ARBA" id="ARBA00023004"/>
    </source>
</evidence>
<dbReference type="SUPFAM" id="SSF54862">
    <property type="entry name" value="4Fe-4S ferredoxins"/>
    <property type="match status" value="1"/>
</dbReference>
<dbReference type="PANTHER" id="PTHR43429:SF1">
    <property type="entry name" value="NAD(P)H SULFUR OXIDOREDUCTASE (COA-DEPENDENT)"/>
    <property type="match status" value="1"/>
</dbReference>
<dbReference type="Pfam" id="PF01077">
    <property type="entry name" value="NIR_SIR"/>
    <property type="match status" value="1"/>
</dbReference>
<keyword evidence="15" id="KW-1185">Reference proteome</keyword>
<dbReference type="InterPro" id="IPR036873">
    <property type="entry name" value="Rhodanese-like_dom_sf"/>
</dbReference>
<evidence type="ECO:0000259" key="13">
    <source>
        <dbReference type="PROSITE" id="PS51379"/>
    </source>
</evidence>
<dbReference type="InterPro" id="IPR050260">
    <property type="entry name" value="FAD-bd_OxRdtase"/>
</dbReference>
<reference evidence="14" key="1">
    <citation type="submission" date="2009-09" db="EMBL/GenBank/DDBJ databases">
        <authorList>
            <person name="Weinstock G."/>
            <person name="Sodergren E."/>
            <person name="Clifton S."/>
            <person name="Fulton L."/>
            <person name="Fulton B."/>
            <person name="Courtney L."/>
            <person name="Fronick C."/>
            <person name="Harrison M."/>
            <person name="Strong C."/>
            <person name="Farmer C."/>
            <person name="Delahaunty K."/>
            <person name="Markovic C."/>
            <person name="Hall O."/>
            <person name="Minx P."/>
            <person name="Tomlinson C."/>
            <person name="Mitreva M."/>
            <person name="Nelson J."/>
            <person name="Hou S."/>
            <person name="Wollam A."/>
            <person name="Pepin K.H."/>
            <person name="Johnson M."/>
            <person name="Bhonagiri V."/>
            <person name="Nash W.E."/>
            <person name="Warren W."/>
            <person name="Chinwalla A."/>
            <person name="Mardis E.R."/>
            <person name="Wilson R.K."/>
        </authorList>
    </citation>
    <scope>NUCLEOTIDE SEQUENCE [LARGE SCALE GENOMIC DNA]</scope>
    <source>
        <strain evidence="14">DSM 20583</strain>
    </source>
</reference>
<dbReference type="PROSITE" id="PS00198">
    <property type="entry name" value="4FE4S_FER_1"/>
    <property type="match status" value="1"/>
</dbReference>
<protein>
    <submittedName>
        <fullName evidence="14">Pyridine nucleotide-disulfide oxidoreductase</fullName>
    </submittedName>
</protein>
<dbReference type="InterPro" id="IPR004099">
    <property type="entry name" value="Pyr_nucl-diS_OxRdtase_dimer"/>
</dbReference>
<dbReference type="PRINTS" id="PR00368">
    <property type="entry name" value="FADPNR"/>
</dbReference>
<evidence type="ECO:0000313" key="14">
    <source>
        <dbReference type="EMBL" id="EEX22761.1"/>
    </source>
</evidence>
<dbReference type="Gene3D" id="3.30.70.20">
    <property type="match status" value="1"/>
</dbReference>
<evidence type="ECO:0000256" key="6">
    <source>
        <dbReference type="ARBA" id="ARBA00022827"/>
    </source>
</evidence>
<dbReference type="InterPro" id="IPR001763">
    <property type="entry name" value="Rhodanese-like_dom"/>
</dbReference>
<evidence type="ECO:0000256" key="10">
    <source>
        <dbReference type="ARBA" id="ARBA00023284"/>
    </source>
</evidence>
<dbReference type="InterPro" id="IPR045854">
    <property type="entry name" value="NO2/SO3_Rdtase_4Fe4S_sf"/>
</dbReference>
<dbReference type="PANTHER" id="PTHR43429">
    <property type="entry name" value="PYRIDINE NUCLEOTIDE-DISULFIDE OXIDOREDUCTASE DOMAIN-CONTAINING"/>
    <property type="match status" value="1"/>
</dbReference>
<dbReference type="InterPro" id="IPR006067">
    <property type="entry name" value="NO2/SO3_Rdtase_4Fe4S_dom"/>
</dbReference>
<dbReference type="PROSITE" id="PS50206">
    <property type="entry name" value="RHODANESE_3"/>
    <property type="match status" value="1"/>
</dbReference>
<dbReference type="PRINTS" id="PR00411">
    <property type="entry name" value="PNDRDTASEI"/>
</dbReference>
<dbReference type="EMBL" id="ABYU02000010">
    <property type="protein sequence ID" value="EEX22761.1"/>
    <property type="molecule type" value="Genomic_DNA"/>
</dbReference>
<comment type="caution">
    <text evidence="14">The sequence shown here is derived from an EMBL/GenBank/DDBJ whole genome shotgun (WGS) entry which is preliminary data.</text>
</comment>
<dbReference type="Pfam" id="PF07992">
    <property type="entry name" value="Pyr_redox_2"/>
    <property type="match status" value="1"/>
</dbReference>
<dbReference type="InterPro" id="IPR017900">
    <property type="entry name" value="4Fe4S_Fe_S_CS"/>
</dbReference>
<dbReference type="InterPro" id="IPR017896">
    <property type="entry name" value="4Fe4S_Fe-S-bd"/>
</dbReference>
<comment type="cofactor">
    <cofactor evidence="11">
        <name>[2Fe-2S] cluster</name>
        <dbReference type="ChEBI" id="CHEBI:190135"/>
    </cofactor>
</comment>
<dbReference type="SUPFAM" id="SSF55124">
    <property type="entry name" value="Nitrite/Sulfite reductase N-terminal domain-like"/>
    <property type="match status" value="1"/>
</dbReference>
<evidence type="ECO:0000256" key="5">
    <source>
        <dbReference type="ARBA" id="ARBA00022723"/>
    </source>
</evidence>
<dbReference type="Gene3D" id="3.50.50.60">
    <property type="entry name" value="FAD/NAD(P)-binding domain"/>
    <property type="match status" value="2"/>
</dbReference>
<dbReference type="SUPFAM" id="SSF51905">
    <property type="entry name" value="FAD/NAD(P)-binding domain"/>
    <property type="match status" value="2"/>
</dbReference>
<organism evidence="14 15">
    <name type="scientific">Blautia hansenii DSM 20583</name>
    <dbReference type="NCBI Taxonomy" id="537007"/>
    <lineage>
        <taxon>Bacteria</taxon>
        <taxon>Bacillati</taxon>
        <taxon>Bacillota</taxon>
        <taxon>Clostridia</taxon>
        <taxon>Lachnospirales</taxon>
        <taxon>Lachnospiraceae</taxon>
        <taxon>Blautia</taxon>
    </lineage>
</organism>